<dbReference type="CDD" id="cd00537">
    <property type="entry name" value="MTHFR"/>
    <property type="match status" value="1"/>
</dbReference>
<feature type="compositionally biased region" description="Basic and acidic residues" evidence="13">
    <location>
        <begin position="21"/>
        <end position="36"/>
    </location>
</feature>
<dbReference type="Pfam" id="PF02219">
    <property type="entry name" value="MTHFR"/>
    <property type="match status" value="1"/>
</dbReference>
<evidence type="ECO:0000256" key="2">
    <source>
        <dbReference type="ARBA" id="ARBA00004777"/>
    </source>
</evidence>
<evidence type="ECO:0000256" key="11">
    <source>
        <dbReference type="ARBA" id="ARBA00048628"/>
    </source>
</evidence>
<evidence type="ECO:0000256" key="1">
    <source>
        <dbReference type="ARBA" id="ARBA00001974"/>
    </source>
</evidence>
<evidence type="ECO:0000256" key="13">
    <source>
        <dbReference type="SAM" id="MobiDB-lite"/>
    </source>
</evidence>
<evidence type="ECO:0000256" key="4">
    <source>
        <dbReference type="ARBA" id="ARBA00022605"/>
    </source>
</evidence>
<keyword evidence="5 12" id="KW-0285">Flavoprotein</keyword>
<reference evidence="14 15" key="1">
    <citation type="submission" date="2022-06" db="EMBL/GenBank/DDBJ databases">
        <title>Rhizosaccharibacter gen. nov. sp. nov. KSS12, endophytic bacteria isolated from sugarcane.</title>
        <authorList>
            <person name="Pitiwittayakul N."/>
        </authorList>
    </citation>
    <scope>NUCLEOTIDE SEQUENCE [LARGE SCALE GENOMIC DNA]</scope>
    <source>
        <strain evidence="14 15">KSS12</strain>
    </source>
</reference>
<dbReference type="Proteomes" id="UP001524547">
    <property type="component" value="Unassembled WGS sequence"/>
</dbReference>
<keyword evidence="4" id="KW-0028">Amino-acid biosynthesis</keyword>
<evidence type="ECO:0000313" key="14">
    <source>
        <dbReference type="EMBL" id="MCQ8239663.1"/>
    </source>
</evidence>
<keyword evidence="15" id="KW-1185">Reference proteome</keyword>
<evidence type="ECO:0000256" key="3">
    <source>
        <dbReference type="ARBA" id="ARBA00006743"/>
    </source>
</evidence>
<proteinExistence type="inferred from homology"/>
<evidence type="ECO:0000256" key="12">
    <source>
        <dbReference type="RuleBase" id="RU003862"/>
    </source>
</evidence>
<comment type="caution">
    <text evidence="14">The sequence shown here is derived from an EMBL/GenBank/DDBJ whole genome shotgun (WGS) entry which is preliminary data.</text>
</comment>
<dbReference type="SUPFAM" id="SSF51730">
    <property type="entry name" value="FAD-linked oxidoreductase"/>
    <property type="match status" value="1"/>
</dbReference>
<dbReference type="NCBIfam" id="TIGR00676">
    <property type="entry name" value="fadh2"/>
    <property type="match status" value="1"/>
</dbReference>
<evidence type="ECO:0000256" key="9">
    <source>
        <dbReference type="ARBA" id="ARBA00023167"/>
    </source>
</evidence>
<dbReference type="EC" id="1.5.1.54" evidence="12"/>
<comment type="catalytic activity">
    <reaction evidence="11">
        <text>(6S)-5-methyl-5,6,7,8-tetrahydrofolate + NAD(+) = (6R)-5,10-methylene-5,6,7,8-tetrahydrofolate + NADH + H(+)</text>
        <dbReference type="Rhea" id="RHEA:19821"/>
        <dbReference type="ChEBI" id="CHEBI:15378"/>
        <dbReference type="ChEBI" id="CHEBI:15636"/>
        <dbReference type="ChEBI" id="CHEBI:18608"/>
        <dbReference type="ChEBI" id="CHEBI:57540"/>
        <dbReference type="ChEBI" id="CHEBI:57945"/>
        <dbReference type="EC" id="1.5.1.54"/>
    </reaction>
    <physiologicalReaction direction="right-to-left" evidence="11">
        <dbReference type="Rhea" id="RHEA:19823"/>
    </physiologicalReaction>
</comment>
<name>A0ABT1VTJ5_9PROT</name>
<dbReference type="InterPro" id="IPR004620">
    <property type="entry name" value="MTHF_reductase_bac"/>
</dbReference>
<feature type="region of interest" description="Disordered" evidence="13">
    <location>
        <begin position="1"/>
        <end position="65"/>
    </location>
</feature>
<keyword evidence="6 12" id="KW-0274">FAD</keyword>
<keyword evidence="9" id="KW-0486">Methionine biosynthesis</keyword>
<dbReference type="RefSeq" id="WP_422918396.1">
    <property type="nucleotide sequence ID" value="NZ_JAMZEJ010000001.1"/>
</dbReference>
<evidence type="ECO:0000256" key="8">
    <source>
        <dbReference type="ARBA" id="ARBA00023027"/>
    </source>
</evidence>
<dbReference type="EMBL" id="JAMZEJ010000001">
    <property type="protein sequence ID" value="MCQ8239663.1"/>
    <property type="molecule type" value="Genomic_DNA"/>
</dbReference>
<dbReference type="InterPro" id="IPR029041">
    <property type="entry name" value="FAD-linked_oxidoreductase-like"/>
</dbReference>
<evidence type="ECO:0000256" key="6">
    <source>
        <dbReference type="ARBA" id="ARBA00022827"/>
    </source>
</evidence>
<evidence type="ECO:0000313" key="15">
    <source>
        <dbReference type="Proteomes" id="UP001524547"/>
    </source>
</evidence>
<evidence type="ECO:0000256" key="5">
    <source>
        <dbReference type="ARBA" id="ARBA00022630"/>
    </source>
</evidence>
<keyword evidence="7 12" id="KW-0560">Oxidoreductase</keyword>
<comment type="pathway">
    <text evidence="2 12">One-carbon metabolism; tetrahydrofolate interconversion.</text>
</comment>
<dbReference type="GO" id="GO:0004489">
    <property type="term" value="F:methylenetetrahydrofolate reductase [NAD(P)H] activity"/>
    <property type="evidence" value="ECO:0007669"/>
    <property type="project" value="UniProtKB-EC"/>
</dbReference>
<comment type="similarity">
    <text evidence="3 12">Belongs to the methylenetetrahydrofolate reductase family.</text>
</comment>
<comment type="cofactor">
    <cofactor evidence="1 12">
        <name>FAD</name>
        <dbReference type="ChEBI" id="CHEBI:57692"/>
    </cofactor>
</comment>
<evidence type="ECO:0000256" key="10">
    <source>
        <dbReference type="ARBA" id="ARBA00034478"/>
    </source>
</evidence>
<dbReference type="InterPro" id="IPR003171">
    <property type="entry name" value="Mehydrof_redctse-like"/>
</dbReference>
<gene>
    <name evidence="14" type="primary">metF</name>
    <name evidence="14" type="ORF">NFI88_02255</name>
</gene>
<dbReference type="PANTHER" id="PTHR45754:SF3">
    <property type="entry name" value="METHYLENETETRAHYDROFOLATE REDUCTASE (NADPH)"/>
    <property type="match status" value="1"/>
</dbReference>
<comment type="pathway">
    <text evidence="10">Amino-acid biosynthesis; L-methionine biosynthesis via de novo pathway.</text>
</comment>
<organism evidence="14 15">
    <name type="scientific">Rhizosaccharibacter radicis</name>
    <dbReference type="NCBI Taxonomy" id="2782605"/>
    <lineage>
        <taxon>Bacteria</taxon>
        <taxon>Pseudomonadati</taxon>
        <taxon>Pseudomonadota</taxon>
        <taxon>Alphaproteobacteria</taxon>
        <taxon>Acetobacterales</taxon>
        <taxon>Acetobacteraceae</taxon>
        <taxon>Rhizosaccharibacter</taxon>
    </lineage>
</organism>
<dbReference type="Gene3D" id="3.20.20.220">
    <property type="match status" value="1"/>
</dbReference>
<protein>
    <recommendedName>
        <fullName evidence="12">Methylenetetrahydrofolate reductase</fullName>
        <ecNumber evidence="12">1.5.1.54</ecNumber>
    </recommendedName>
</protein>
<dbReference type="PANTHER" id="PTHR45754">
    <property type="entry name" value="METHYLENETETRAHYDROFOLATE REDUCTASE"/>
    <property type="match status" value="1"/>
</dbReference>
<keyword evidence="8" id="KW-0520">NAD</keyword>
<evidence type="ECO:0000256" key="7">
    <source>
        <dbReference type="ARBA" id="ARBA00023002"/>
    </source>
</evidence>
<sequence>MTASSVIALPIAGQPASEPSSEARPDRQPSPERDGRGPAAASSPGLPPLERWLTGPRLAGLPAPGSFRTPPQLSFEFFPPRTEALEQQLWSCIRRLEPLRPSFVSVTYGAGGSTQARTHDTVARLARDTALVPAAHLTCVGASRGAVDDVARQYWDCGVRHIVALRGDPQEKNGPFQPHPDGYNSAAELVAGLKRVADFEISVAAYPETHPEASSPQADLDNLKRKLDAGAVRAITQLFFDADTFLRFLDRCLAAGITAPVVPGIMPVSRFAPAKRFAQSCGVGFPDWLETLFGGTEEDADTRNMLGAVVAAEQVRLLQANGVDEFHFYTLNRPDLVYAIARILGVRPDQAAG</sequence>
<accession>A0ABT1VTJ5</accession>